<feature type="compositionally biased region" description="Basic residues" evidence="1">
    <location>
        <begin position="517"/>
        <end position="528"/>
    </location>
</feature>
<feature type="region of interest" description="Disordered" evidence="1">
    <location>
        <begin position="976"/>
        <end position="1046"/>
    </location>
</feature>
<dbReference type="STRING" id="1314771.A0A197KIZ1"/>
<dbReference type="PANTHER" id="PTHR46086">
    <property type="entry name" value="ALPHA/BETA-HYDROLASES SUPERFAMILY PROTEIN"/>
    <property type="match status" value="1"/>
</dbReference>
<reference evidence="4 5" key="1">
    <citation type="submission" date="2016-05" db="EMBL/GenBank/DDBJ databases">
        <title>Genome sequencing reveals origins of a unique bacterial endosymbiosis in the earliest lineages of terrestrial Fungi.</title>
        <authorList>
            <consortium name="DOE Joint Genome Institute"/>
            <person name="Uehling J."/>
            <person name="Gryganskyi A."/>
            <person name="Hameed K."/>
            <person name="Tschaplinski T."/>
            <person name="Misztal P."/>
            <person name="Wu S."/>
            <person name="Desiro A."/>
            <person name="Vande Pol N."/>
            <person name="Du Z.-Y."/>
            <person name="Zienkiewicz A."/>
            <person name="Zienkiewicz K."/>
            <person name="Morin E."/>
            <person name="Tisserant E."/>
            <person name="Splivallo R."/>
            <person name="Hainaut M."/>
            <person name="Henrissat B."/>
            <person name="Ohm R."/>
            <person name="Kuo A."/>
            <person name="Yan J."/>
            <person name="Lipzen A."/>
            <person name="Nolan M."/>
            <person name="Labutti K."/>
            <person name="Barry K."/>
            <person name="Goldstein A."/>
            <person name="Labbe J."/>
            <person name="Schadt C."/>
            <person name="Tuskan G."/>
            <person name="Grigoriev I."/>
            <person name="Martin F."/>
            <person name="Vilgalys R."/>
            <person name="Bonito G."/>
        </authorList>
    </citation>
    <scope>NUCLEOTIDE SEQUENCE [LARGE SCALE GENOMIC DNA]</scope>
    <source>
        <strain evidence="4 5">AG-77</strain>
    </source>
</reference>
<gene>
    <name evidence="4" type="ORF">K457DRAFT_26827</name>
</gene>
<organism evidence="4 5">
    <name type="scientific">Linnemannia elongata AG-77</name>
    <dbReference type="NCBI Taxonomy" id="1314771"/>
    <lineage>
        <taxon>Eukaryota</taxon>
        <taxon>Fungi</taxon>
        <taxon>Fungi incertae sedis</taxon>
        <taxon>Mucoromycota</taxon>
        <taxon>Mortierellomycotina</taxon>
        <taxon>Mortierellomycetes</taxon>
        <taxon>Mortierellales</taxon>
        <taxon>Mortierellaceae</taxon>
        <taxon>Linnemannia</taxon>
    </lineage>
</organism>
<feature type="compositionally biased region" description="Low complexity" evidence="1">
    <location>
        <begin position="977"/>
        <end position="990"/>
    </location>
</feature>
<dbReference type="InterPro" id="IPR044819">
    <property type="entry name" value="OBL-like"/>
</dbReference>
<feature type="region of interest" description="Disordered" evidence="1">
    <location>
        <begin position="414"/>
        <end position="436"/>
    </location>
</feature>
<name>A0A197KIZ1_9FUNG</name>
<keyword evidence="5" id="KW-1185">Reference proteome</keyword>
<keyword evidence="2" id="KW-1133">Transmembrane helix</keyword>
<feature type="compositionally biased region" description="Low complexity" evidence="1">
    <location>
        <begin position="998"/>
        <end position="1011"/>
    </location>
</feature>
<evidence type="ECO:0000313" key="5">
    <source>
        <dbReference type="Proteomes" id="UP000078512"/>
    </source>
</evidence>
<feature type="compositionally biased region" description="Polar residues" evidence="1">
    <location>
        <begin position="568"/>
        <end position="593"/>
    </location>
</feature>
<keyword evidence="2" id="KW-0812">Transmembrane</keyword>
<feature type="region of interest" description="Disordered" evidence="1">
    <location>
        <begin position="933"/>
        <end position="964"/>
    </location>
</feature>
<feature type="compositionally biased region" description="Polar residues" evidence="1">
    <location>
        <begin position="423"/>
        <end position="436"/>
    </location>
</feature>
<feature type="compositionally biased region" description="Basic and acidic residues" evidence="1">
    <location>
        <begin position="938"/>
        <end position="960"/>
    </location>
</feature>
<dbReference type="InterPro" id="IPR029058">
    <property type="entry name" value="AB_hydrolase_fold"/>
</dbReference>
<keyword evidence="2" id="KW-0472">Membrane</keyword>
<feature type="transmembrane region" description="Helical" evidence="2">
    <location>
        <begin position="7"/>
        <end position="28"/>
    </location>
</feature>
<accession>A0A197KIZ1</accession>
<dbReference type="Gene3D" id="3.40.50.1820">
    <property type="entry name" value="alpha/beta hydrolase"/>
    <property type="match status" value="2"/>
</dbReference>
<feature type="domain" description="Fungal lipase-type" evidence="3">
    <location>
        <begin position="639"/>
        <end position="721"/>
    </location>
</feature>
<protein>
    <recommendedName>
        <fullName evidence="3">Fungal lipase-type domain-containing protein</fullName>
    </recommendedName>
</protein>
<evidence type="ECO:0000259" key="3">
    <source>
        <dbReference type="Pfam" id="PF01764"/>
    </source>
</evidence>
<dbReference type="AlphaFoldDB" id="A0A197KIZ1"/>
<feature type="transmembrane region" description="Helical" evidence="2">
    <location>
        <begin position="97"/>
        <end position="117"/>
    </location>
</feature>
<evidence type="ECO:0000313" key="4">
    <source>
        <dbReference type="EMBL" id="OAQ36561.1"/>
    </source>
</evidence>
<feature type="region of interest" description="Disordered" evidence="1">
    <location>
        <begin position="169"/>
        <end position="220"/>
    </location>
</feature>
<sequence length="1046" mass="117734">MANGKNRLFWLTSLAIASIPLAVTFYGIHSDRRWLTILSFVVFVICLLLSTCTFVSWKTFKFSTPIILQILRGISYALSPLANLLRNIPVLSNVVNGSIKLIFWSWFVILMFSDVLVRKLLKGFVGLHEPSAGQYSTVNACDTNFQPCGEFGKVLDKEKVRRIEEGGRNFENDHDYDERKIVLRPRNSTNNNGSRKSKERPKSMHMDFKYKTPGKDGSDLASMSSADWAKVLEMANIDKARYSSEQGFDDDGDLPSADSSQAKQGGDRPRYSQPIATTLAMVAKLVYEDVPIIRHELARSGYDLHSFRAIAYRNTCGFIVQKGRNIVLVFRGTDPLNLQNAWTDLQSRLVPIQTLQDPPVPLGKCHKGMYNALGKADNFILPSEQLAQQQREESRLGRRRYSDTELDEHGYPLHLDESLPARHSNTSPASSFRSEATRTNTLNLELSNHSVYHTVATSIRAAYILIKFLVVGLFTHVADPVDYRFAGEIRDLGAFAQACRWVDGLRLEHAEREYRRMQKSRGSHHRGHSSGSRRMSRSNSMSGLYSQDELDYLEDIDGHDAGQKRRSSLSGSQGSIRASTRRLSLTNTHTVGQSHHRRRPSGQASDNKDPFQSMESWRDIGNSILDIYNNQYRNEQDGDYKRKKLRFYICGHSLGGALATIFLAKMVECNSPLLDIFSGLYTFGCPRLGDKDFSHAFGSRLACKMFHHVHNNDVFARVPFWGTYETPPGTLVFIDSSRTLTLYPPDPITLMPVPVRGISFMHLSGILNVRVIMRMRGESWLRILERIVLPFFLNDHFPGDYVKALAEGKIEIVVQDTAHYGGIDETETSNAAQRGYFSFFRRNGSKAIDIKAVPIVPSGISTGVQGNGKVDSNLGSRRRAVSVGGKAVGRGGVLSDSLSGENDSGYGAGDRSDEAKNSRVRRRIVKYTYRDDEDEDDTPVRGDYSRRSRDKSNRNSWRDTADEDDAEGQVYWRELAAESSQSRAGGSRQRPGLRRSRSSSLSRSYSRTSFRPPKHNHTRRGSNGEGRQRSSSSPYQRGELSMLDIR</sequence>
<dbReference type="EMBL" id="KV442011">
    <property type="protein sequence ID" value="OAQ36561.1"/>
    <property type="molecule type" value="Genomic_DNA"/>
</dbReference>
<dbReference type="GO" id="GO:0006629">
    <property type="term" value="P:lipid metabolic process"/>
    <property type="evidence" value="ECO:0007669"/>
    <property type="project" value="InterPro"/>
</dbReference>
<feature type="compositionally biased region" description="Basic and acidic residues" evidence="1">
    <location>
        <begin position="169"/>
        <end position="181"/>
    </location>
</feature>
<feature type="region of interest" description="Disordered" evidence="1">
    <location>
        <begin position="892"/>
        <end position="919"/>
    </location>
</feature>
<dbReference type="OrthoDB" id="2338663at2759"/>
<proteinExistence type="predicted"/>
<feature type="region of interest" description="Disordered" evidence="1">
    <location>
        <begin position="561"/>
        <end position="613"/>
    </location>
</feature>
<feature type="region of interest" description="Disordered" evidence="1">
    <location>
        <begin position="515"/>
        <end position="540"/>
    </location>
</feature>
<feature type="transmembrane region" description="Helical" evidence="2">
    <location>
        <begin position="34"/>
        <end position="54"/>
    </location>
</feature>
<dbReference type="GO" id="GO:0004806">
    <property type="term" value="F:triacylglycerol lipase activity"/>
    <property type="evidence" value="ECO:0007669"/>
    <property type="project" value="InterPro"/>
</dbReference>
<dbReference type="Pfam" id="PF01764">
    <property type="entry name" value="Lipase_3"/>
    <property type="match status" value="1"/>
</dbReference>
<feature type="compositionally biased region" description="Basic and acidic residues" evidence="1">
    <location>
        <begin position="200"/>
        <end position="218"/>
    </location>
</feature>
<feature type="region of interest" description="Disordered" evidence="1">
    <location>
        <begin position="244"/>
        <end position="271"/>
    </location>
</feature>
<evidence type="ECO:0000256" key="1">
    <source>
        <dbReference type="SAM" id="MobiDB-lite"/>
    </source>
</evidence>
<dbReference type="InterPro" id="IPR002921">
    <property type="entry name" value="Fungal_lipase-type"/>
</dbReference>
<feature type="compositionally biased region" description="Low complexity" evidence="1">
    <location>
        <begin position="529"/>
        <end position="540"/>
    </location>
</feature>
<dbReference type="PANTHER" id="PTHR46086:SF3">
    <property type="entry name" value="TRIACYLGLYCEROL LIPASE OBL1"/>
    <property type="match status" value="1"/>
</dbReference>
<dbReference type="CDD" id="cd00519">
    <property type="entry name" value="Lipase_3"/>
    <property type="match status" value="1"/>
</dbReference>
<dbReference type="Proteomes" id="UP000078512">
    <property type="component" value="Unassembled WGS sequence"/>
</dbReference>
<dbReference type="SUPFAM" id="SSF53474">
    <property type="entry name" value="alpha/beta-Hydrolases"/>
    <property type="match status" value="2"/>
</dbReference>
<evidence type="ECO:0000256" key="2">
    <source>
        <dbReference type="SAM" id="Phobius"/>
    </source>
</evidence>